<proteinExistence type="predicted"/>
<evidence type="ECO:0000313" key="6">
    <source>
        <dbReference type="EMBL" id="HCS93225.1"/>
    </source>
</evidence>
<dbReference type="InterPro" id="IPR046348">
    <property type="entry name" value="SIS_dom_sf"/>
</dbReference>
<dbReference type="PANTHER" id="PTHR30514:SF1">
    <property type="entry name" value="HTH-TYPE TRANSCRIPTIONAL REGULATOR HEXR-RELATED"/>
    <property type="match status" value="1"/>
</dbReference>
<dbReference type="GO" id="GO:0003700">
    <property type="term" value="F:DNA-binding transcription factor activity"/>
    <property type="evidence" value="ECO:0007669"/>
    <property type="project" value="InterPro"/>
</dbReference>
<dbReference type="PANTHER" id="PTHR30514">
    <property type="entry name" value="GLUCOKINASE"/>
    <property type="match status" value="1"/>
</dbReference>
<keyword evidence="1" id="KW-0805">Transcription regulation</keyword>
<dbReference type="CDD" id="cd05013">
    <property type="entry name" value="SIS_RpiR"/>
    <property type="match status" value="1"/>
</dbReference>
<comment type="caution">
    <text evidence="6">The sequence shown here is derived from an EMBL/GenBank/DDBJ whole genome shotgun (WGS) entry which is preliminary data.</text>
</comment>
<dbReference type="InterPro" id="IPR035472">
    <property type="entry name" value="RpiR-like_SIS"/>
</dbReference>
<feature type="domain" description="SIS" evidence="5">
    <location>
        <begin position="115"/>
        <end position="253"/>
    </location>
</feature>
<name>A0A3D4S316_9ENTE</name>
<dbReference type="SUPFAM" id="SSF53697">
    <property type="entry name" value="SIS domain"/>
    <property type="match status" value="1"/>
</dbReference>
<dbReference type="InterPro" id="IPR000281">
    <property type="entry name" value="HTH_RpiR"/>
</dbReference>
<dbReference type="AlphaFoldDB" id="A0A3D4S316"/>
<gene>
    <name evidence="6" type="ORF">DIW15_00765</name>
</gene>
<evidence type="ECO:0000259" key="5">
    <source>
        <dbReference type="PROSITE" id="PS51464"/>
    </source>
</evidence>
<feature type="domain" description="HTH rpiR-type" evidence="4">
    <location>
        <begin position="2"/>
        <end position="77"/>
    </location>
</feature>
<dbReference type="STRING" id="1121105.GCA_000421665_02008"/>
<keyword evidence="2" id="KW-0238">DNA-binding</keyword>
<dbReference type="Pfam" id="PF01380">
    <property type="entry name" value="SIS"/>
    <property type="match status" value="1"/>
</dbReference>
<accession>A0A3D4S316</accession>
<evidence type="ECO:0000256" key="3">
    <source>
        <dbReference type="ARBA" id="ARBA00023163"/>
    </source>
</evidence>
<keyword evidence="3" id="KW-0804">Transcription</keyword>
<dbReference type="GO" id="GO:0003677">
    <property type="term" value="F:DNA binding"/>
    <property type="evidence" value="ECO:0007669"/>
    <property type="project" value="UniProtKB-KW"/>
</dbReference>
<dbReference type="PROSITE" id="PS51464">
    <property type="entry name" value="SIS"/>
    <property type="match status" value="1"/>
</dbReference>
<evidence type="ECO:0000313" key="7">
    <source>
        <dbReference type="Proteomes" id="UP000262195"/>
    </source>
</evidence>
<dbReference type="Pfam" id="PF01418">
    <property type="entry name" value="HTH_6"/>
    <property type="match status" value="1"/>
</dbReference>
<protein>
    <submittedName>
        <fullName evidence="6">MurR/RpiR family transcriptional regulator</fullName>
    </submittedName>
</protein>
<dbReference type="Proteomes" id="UP000262195">
    <property type="component" value="Unassembled WGS sequence"/>
</dbReference>
<dbReference type="EMBL" id="DQHO01000004">
    <property type="protein sequence ID" value="HCS93225.1"/>
    <property type="molecule type" value="Genomic_DNA"/>
</dbReference>
<dbReference type="GO" id="GO:1901135">
    <property type="term" value="P:carbohydrate derivative metabolic process"/>
    <property type="evidence" value="ECO:0007669"/>
    <property type="project" value="InterPro"/>
</dbReference>
<dbReference type="GO" id="GO:0097367">
    <property type="term" value="F:carbohydrate derivative binding"/>
    <property type="evidence" value="ECO:0007669"/>
    <property type="project" value="InterPro"/>
</dbReference>
<organism evidence="6 7">
    <name type="scientific">Bavariicoccus seileri</name>
    <dbReference type="NCBI Taxonomy" id="549685"/>
    <lineage>
        <taxon>Bacteria</taxon>
        <taxon>Bacillati</taxon>
        <taxon>Bacillota</taxon>
        <taxon>Bacilli</taxon>
        <taxon>Lactobacillales</taxon>
        <taxon>Enterococcaceae</taxon>
        <taxon>Bavariicoccus</taxon>
    </lineage>
</organism>
<evidence type="ECO:0000259" key="4">
    <source>
        <dbReference type="PROSITE" id="PS51071"/>
    </source>
</evidence>
<evidence type="ECO:0000256" key="2">
    <source>
        <dbReference type="ARBA" id="ARBA00023125"/>
    </source>
</evidence>
<dbReference type="InterPro" id="IPR001347">
    <property type="entry name" value="SIS_dom"/>
</dbReference>
<dbReference type="InterPro" id="IPR047640">
    <property type="entry name" value="RpiR-like"/>
</dbReference>
<dbReference type="SUPFAM" id="SSF46689">
    <property type="entry name" value="Homeodomain-like"/>
    <property type="match status" value="1"/>
</dbReference>
<sequence length="257" mass="28959">MAVVYENIQKYYKDLTYSEQLAIDFILDYPDLKELKLKVIEKELFISAPTVIRAIKKLQFPSFTAFKYAVINSKEETVEKSNATTQNTFSNIMDTIRNDFLMTLNMVEEASVNKIVDAIVNSRRVFCVGIGSSASVANSFTQKLKNYGIWANDYSDSFPIRDIPELAKPRDCIIVFSLSGAEEPIIKLLAQSKVSGATIISVTGFGVNPVSELSDITFMTHQSVPKRNRLRSRLMLFVASEIIFETLIARNELQKGQ</sequence>
<dbReference type="InterPro" id="IPR036388">
    <property type="entry name" value="WH-like_DNA-bd_sf"/>
</dbReference>
<evidence type="ECO:0000256" key="1">
    <source>
        <dbReference type="ARBA" id="ARBA00023015"/>
    </source>
</evidence>
<reference evidence="6 7" key="1">
    <citation type="journal article" date="2018" name="Nat. Biotechnol.">
        <title>A standardized bacterial taxonomy based on genome phylogeny substantially revises the tree of life.</title>
        <authorList>
            <person name="Parks D.H."/>
            <person name="Chuvochina M."/>
            <person name="Waite D.W."/>
            <person name="Rinke C."/>
            <person name="Skarshewski A."/>
            <person name="Chaumeil P.A."/>
            <person name="Hugenholtz P."/>
        </authorList>
    </citation>
    <scope>NUCLEOTIDE SEQUENCE [LARGE SCALE GENOMIC DNA]</scope>
    <source>
        <strain evidence="6">UBA11306</strain>
    </source>
</reference>
<dbReference type="Gene3D" id="3.40.50.10490">
    <property type="entry name" value="Glucose-6-phosphate isomerase like protein, domain 1"/>
    <property type="match status" value="1"/>
</dbReference>
<dbReference type="PROSITE" id="PS51071">
    <property type="entry name" value="HTH_RPIR"/>
    <property type="match status" value="1"/>
</dbReference>
<dbReference type="Gene3D" id="1.10.10.10">
    <property type="entry name" value="Winged helix-like DNA-binding domain superfamily/Winged helix DNA-binding domain"/>
    <property type="match status" value="1"/>
</dbReference>
<dbReference type="InterPro" id="IPR009057">
    <property type="entry name" value="Homeodomain-like_sf"/>
</dbReference>